<dbReference type="KEGG" id="nnu:104608454"/>
<sequence length="341" mass="38934">MEFSPPSKKCFPTKSKEDVADDERVYQGYRDLISSLPNEKGWISESLVLYQGFWYVSTISLQGAMAVQQHFKARPTDILLTSTPKSGTTWTKALIFAIINRTNYDFTTHPLLIHNPHDCVPTLETNLYRTTPIPNPDVLPSPRLFSTHIPYSSLPESITASNCRIIHICRNPKDVLISFWFFANKLQAKLNKDHPLLPLEEAFQLFCKGASPYGPYWDQVLGYWKASLEWPERILFLKYEGLKGNPFSCLKKLAEHLGYPFSLEEEEQGVVEKILNLCSFENLSSLDVNKNPEKVGNLGVENSAFYRKGQVGDWENHLTAEMVEHIDRITEQKFHGSGLSF</sequence>
<dbReference type="Pfam" id="PF00685">
    <property type="entry name" value="Sulfotransfer_1"/>
    <property type="match status" value="1"/>
</dbReference>
<keyword evidence="4" id="KW-1185">Reference proteome</keyword>
<dbReference type="GO" id="GO:0051923">
    <property type="term" value="P:sulfation"/>
    <property type="evidence" value="ECO:0000318"/>
    <property type="project" value="GO_Central"/>
</dbReference>
<dbReference type="InterPro" id="IPR000863">
    <property type="entry name" value="Sulfotransferase_dom"/>
</dbReference>
<dbReference type="GO" id="GO:0008146">
    <property type="term" value="F:sulfotransferase activity"/>
    <property type="evidence" value="ECO:0000318"/>
    <property type="project" value="GO_Central"/>
</dbReference>
<dbReference type="SUPFAM" id="SSF52540">
    <property type="entry name" value="P-loop containing nucleoside triphosphate hydrolases"/>
    <property type="match status" value="1"/>
</dbReference>
<dbReference type="Proteomes" id="UP000189703">
    <property type="component" value="Unplaced"/>
</dbReference>
<dbReference type="GeneID" id="104608454"/>
<name>A0A1U8AX20_NELNU</name>
<dbReference type="PANTHER" id="PTHR11783">
    <property type="entry name" value="SULFOTRANSFERASE SULT"/>
    <property type="match status" value="1"/>
</dbReference>
<accession>A0A1U8AX20</accession>
<dbReference type="RefSeq" id="XP_010272754.1">
    <property type="nucleotide sequence ID" value="XM_010274452.1"/>
</dbReference>
<dbReference type="GO" id="GO:0005737">
    <property type="term" value="C:cytoplasm"/>
    <property type="evidence" value="ECO:0000318"/>
    <property type="project" value="GO_Central"/>
</dbReference>
<comment type="similarity">
    <text evidence="1 3">Belongs to the sulfotransferase 1 family.</text>
</comment>
<reference evidence="5" key="1">
    <citation type="submission" date="2025-08" db="UniProtKB">
        <authorList>
            <consortium name="RefSeq"/>
        </authorList>
    </citation>
    <scope>IDENTIFICATION</scope>
</reference>
<proteinExistence type="inferred from homology"/>
<evidence type="ECO:0000313" key="4">
    <source>
        <dbReference type="Proteomes" id="UP000189703"/>
    </source>
</evidence>
<dbReference type="FunCoup" id="A0A1U8AX20">
    <property type="interactions" value="140"/>
</dbReference>
<evidence type="ECO:0000313" key="5">
    <source>
        <dbReference type="RefSeq" id="XP_010272754.1"/>
    </source>
</evidence>
<evidence type="ECO:0000256" key="1">
    <source>
        <dbReference type="ARBA" id="ARBA00005771"/>
    </source>
</evidence>
<dbReference type="OrthoDB" id="205623at2759"/>
<dbReference type="InterPro" id="IPR027417">
    <property type="entry name" value="P-loop_NTPase"/>
</dbReference>
<dbReference type="EC" id="2.8.2.-" evidence="3"/>
<protein>
    <recommendedName>
        <fullName evidence="3">Sulfotransferase</fullName>
        <ecNumber evidence="3">2.8.2.-</ecNumber>
    </recommendedName>
</protein>
<dbReference type="OMA" id="PRGPYCE"/>
<organism evidence="4 5">
    <name type="scientific">Nelumbo nucifera</name>
    <name type="common">Sacred lotus</name>
    <dbReference type="NCBI Taxonomy" id="4432"/>
    <lineage>
        <taxon>Eukaryota</taxon>
        <taxon>Viridiplantae</taxon>
        <taxon>Streptophyta</taxon>
        <taxon>Embryophyta</taxon>
        <taxon>Tracheophyta</taxon>
        <taxon>Spermatophyta</taxon>
        <taxon>Magnoliopsida</taxon>
        <taxon>Proteales</taxon>
        <taxon>Nelumbonaceae</taxon>
        <taxon>Nelumbo</taxon>
    </lineage>
</organism>
<dbReference type="eggNOG" id="KOG1584">
    <property type="taxonomic scope" value="Eukaryota"/>
</dbReference>
<evidence type="ECO:0000256" key="3">
    <source>
        <dbReference type="RuleBase" id="RU361155"/>
    </source>
</evidence>
<dbReference type="AlphaFoldDB" id="A0A1U8AX20"/>
<keyword evidence="2 3" id="KW-0808">Transferase</keyword>
<dbReference type="Gene3D" id="3.40.50.300">
    <property type="entry name" value="P-loop containing nucleotide triphosphate hydrolases"/>
    <property type="match status" value="1"/>
</dbReference>
<evidence type="ECO:0000256" key="2">
    <source>
        <dbReference type="ARBA" id="ARBA00022679"/>
    </source>
</evidence>
<gene>
    <name evidence="5" type="primary">LOC104608454</name>
</gene>